<reference evidence="2 3" key="1">
    <citation type="journal article" date="2014" name="FEMS Microbiol. Lett.">
        <title>Draft genome sequences of three Holospora species (Holospora obtusa, Holospora undulata, and Holospora elegans), endonuclear symbiotic bacteria of the ciliate Paramecium caudatum.</title>
        <authorList>
            <person name="Dohra H."/>
            <person name="Tanaka K."/>
            <person name="Suzuki T."/>
            <person name="Fujishima M."/>
            <person name="Suzuki H."/>
        </authorList>
    </citation>
    <scope>NUCLEOTIDE SEQUENCE [LARGE SCALE GENOMIC DNA]</scope>
    <source>
        <strain evidence="2 3">F1</strain>
    </source>
</reference>
<keyword evidence="1" id="KW-0732">Signal</keyword>
<dbReference type="OrthoDB" id="8517379at2"/>
<keyword evidence="3" id="KW-1185">Reference proteome</keyword>
<dbReference type="RefSeq" id="WP_021827814.1">
    <property type="nucleotide sequence ID" value="NZ_AWTR02000066.1"/>
</dbReference>
<organism evidence="2 3">
    <name type="scientific">Holospora obtusa F1</name>
    <dbReference type="NCBI Taxonomy" id="1399147"/>
    <lineage>
        <taxon>Bacteria</taxon>
        <taxon>Pseudomonadati</taxon>
        <taxon>Pseudomonadota</taxon>
        <taxon>Alphaproteobacteria</taxon>
        <taxon>Holosporales</taxon>
        <taxon>Holosporaceae</taxon>
        <taxon>Holospora</taxon>
    </lineage>
</organism>
<dbReference type="EMBL" id="AWTR02000066">
    <property type="protein sequence ID" value="ETZ07061.1"/>
    <property type="molecule type" value="Genomic_DNA"/>
</dbReference>
<evidence type="ECO:0000313" key="2">
    <source>
        <dbReference type="EMBL" id="ETZ07061.1"/>
    </source>
</evidence>
<evidence type="ECO:0000313" key="3">
    <source>
        <dbReference type="Proteomes" id="UP000019112"/>
    </source>
</evidence>
<name>W6TDY5_HOLOB</name>
<feature type="chain" id="PRO_5004884075" evidence="1">
    <location>
        <begin position="23"/>
        <end position="316"/>
    </location>
</feature>
<evidence type="ECO:0000256" key="1">
    <source>
        <dbReference type="SAM" id="SignalP"/>
    </source>
</evidence>
<sequence>MQQIKFLIFSVFLMSTTLSSYAVLSTRVKFAGKEKTFWEKNHANMSETLTWGEFEIEKKKIIESFQKKQKDNPFLECSLKGSDGKERIFIKVPGFQDGSCLWSHLGINPENMMYKVIEPCVNALSDKILKVMTNEQNPNDTKVAGLLGEIYEMLDVLDHSRKFSKIQGNTKNQNKKNKTEDQEKIENLNVIREFDQLVGNRKVIDEWFKGVTETTDDAYRPANGKTFFQTVANYLNMNIKILIINDLDLTLEERESFRFSGTRNWLYLCSNSLGTHYDILIEKDKPVSKAIMEEMYLYLKNSNLYEEEVIVKKVKI</sequence>
<dbReference type="AlphaFoldDB" id="W6TDY5"/>
<comment type="caution">
    <text evidence="2">The sequence shown here is derived from an EMBL/GenBank/DDBJ whole genome shotgun (WGS) entry which is preliminary data.</text>
</comment>
<protein>
    <submittedName>
        <fullName evidence="2">Uncharacterized protein</fullName>
    </submittedName>
</protein>
<gene>
    <name evidence="2" type="ORF">P618_200742</name>
</gene>
<proteinExistence type="predicted"/>
<feature type="signal peptide" evidence="1">
    <location>
        <begin position="1"/>
        <end position="22"/>
    </location>
</feature>
<accession>W6TDY5</accession>
<dbReference type="Proteomes" id="UP000019112">
    <property type="component" value="Unassembled WGS sequence"/>
</dbReference>